<evidence type="ECO:0000313" key="2">
    <source>
        <dbReference type="Proteomes" id="UP000789375"/>
    </source>
</evidence>
<dbReference type="EMBL" id="CAJVPP010000322">
    <property type="protein sequence ID" value="CAG8469344.1"/>
    <property type="molecule type" value="Genomic_DNA"/>
</dbReference>
<accession>A0A9N8VX05</accession>
<organism evidence="1 2">
    <name type="scientific">Funneliformis mosseae</name>
    <name type="common">Endomycorrhizal fungus</name>
    <name type="synonym">Glomus mosseae</name>
    <dbReference type="NCBI Taxonomy" id="27381"/>
    <lineage>
        <taxon>Eukaryota</taxon>
        <taxon>Fungi</taxon>
        <taxon>Fungi incertae sedis</taxon>
        <taxon>Mucoromycota</taxon>
        <taxon>Glomeromycotina</taxon>
        <taxon>Glomeromycetes</taxon>
        <taxon>Glomerales</taxon>
        <taxon>Glomeraceae</taxon>
        <taxon>Funneliformis</taxon>
    </lineage>
</organism>
<name>A0A9N8VX05_FUNMO</name>
<keyword evidence="2" id="KW-1185">Reference proteome</keyword>
<protein>
    <submittedName>
        <fullName evidence="1">12541_t:CDS:1</fullName>
    </submittedName>
</protein>
<comment type="caution">
    <text evidence="1">The sequence shown here is derived from an EMBL/GenBank/DDBJ whole genome shotgun (WGS) entry which is preliminary data.</text>
</comment>
<gene>
    <name evidence="1" type="ORF">FMOSSE_LOCUS2437</name>
</gene>
<proteinExistence type="predicted"/>
<reference evidence="1" key="1">
    <citation type="submission" date="2021-06" db="EMBL/GenBank/DDBJ databases">
        <authorList>
            <person name="Kallberg Y."/>
            <person name="Tangrot J."/>
            <person name="Rosling A."/>
        </authorList>
    </citation>
    <scope>NUCLEOTIDE SEQUENCE</scope>
    <source>
        <strain evidence="1">87-6 pot B 2015</strain>
    </source>
</reference>
<evidence type="ECO:0000313" key="1">
    <source>
        <dbReference type="EMBL" id="CAG8469344.1"/>
    </source>
</evidence>
<dbReference type="AlphaFoldDB" id="A0A9N8VX05"/>
<dbReference type="Proteomes" id="UP000789375">
    <property type="component" value="Unassembled WGS sequence"/>
</dbReference>
<sequence>MAMLVAVDDEREQHLITYPSEPLLPEALMELLLEKGVKIVVLKELEAVYKSEDIFNIVCAEDETELLYKILPSVYGSPKKRN</sequence>